<proteinExistence type="predicted"/>
<reference evidence="1" key="1">
    <citation type="submission" date="2023-07" db="EMBL/GenBank/DDBJ databases">
        <title>Sorghum-associated microbial communities from plants grown in Nebraska, USA.</title>
        <authorList>
            <person name="Schachtman D."/>
        </authorList>
    </citation>
    <scope>NUCLEOTIDE SEQUENCE</scope>
    <source>
        <strain evidence="1">2697</strain>
    </source>
</reference>
<dbReference type="EMBL" id="JAVDTF010000004">
    <property type="protein sequence ID" value="MDR6785562.1"/>
    <property type="molecule type" value="Genomic_DNA"/>
</dbReference>
<dbReference type="Proteomes" id="UP001246858">
    <property type="component" value="Unassembled WGS sequence"/>
</dbReference>
<name>A0ACC6L231_9SPHI</name>
<accession>A0ACC6L231</accession>
<sequence length="180" mass="20748">MKKKSIHLLILLTVILINLSCTKDKEPQKQPKIEIDEKNLTACPEKATCQYLFTENTDLNIEPIIFKTGNYRVFWSEVQTPDMSAKLYIKAPMQGKDFSLGKTDILEERVKLIRSCPACSMIPLKELDGYVKGINLTPDKPGDQAKWLLEIKLIVGADEESYERDTIYIKQHFYPNFVYN</sequence>
<organism evidence="1 2">
    <name type="scientific">Pedobacter africanus</name>
    <dbReference type="NCBI Taxonomy" id="151894"/>
    <lineage>
        <taxon>Bacteria</taxon>
        <taxon>Pseudomonadati</taxon>
        <taxon>Bacteroidota</taxon>
        <taxon>Sphingobacteriia</taxon>
        <taxon>Sphingobacteriales</taxon>
        <taxon>Sphingobacteriaceae</taxon>
        <taxon>Pedobacter</taxon>
    </lineage>
</organism>
<gene>
    <name evidence="1" type="ORF">J2X78_004147</name>
</gene>
<protein>
    <submittedName>
        <fullName evidence="1">Uncharacterized protein</fullName>
    </submittedName>
</protein>
<evidence type="ECO:0000313" key="1">
    <source>
        <dbReference type="EMBL" id="MDR6785562.1"/>
    </source>
</evidence>
<comment type="caution">
    <text evidence="1">The sequence shown here is derived from an EMBL/GenBank/DDBJ whole genome shotgun (WGS) entry which is preliminary data.</text>
</comment>
<evidence type="ECO:0000313" key="2">
    <source>
        <dbReference type="Proteomes" id="UP001246858"/>
    </source>
</evidence>
<keyword evidence="2" id="KW-1185">Reference proteome</keyword>